<dbReference type="OrthoDB" id="3853525at2"/>
<comment type="caution">
    <text evidence="2">The sequence shown here is derived from an EMBL/GenBank/DDBJ whole genome shotgun (WGS) entry which is preliminary data.</text>
</comment>
<proteinExistence type="predicted"/>
<dbReference type="Proteomes" id="UP000305921">
    <property type="component" value="Unassembled WGS sequence"/>
</dbReference>
<dbReference type="Pfam" id="PF07592">
    <property type="entry name" value="DDE_Tnp_ISAZ013"/>
    <property type="match status" value="1"/>
</dbReference>
<feature type="region of interest" description="Disordered" evidence="1">
    <location>
        <begin position="132"/>
        <end position="155"/>
    </location>
</feature>
<dbReference type="InterPro" id="IPR011518">
    <property type="entry name" value="Transposase_36"/>
</dbReference>
<dbReference type="EMBL" id="VAWE01000001">
    <property type="protein sequence ID" value="TLQ42539.1"/>
    <property type="molecule type" value="Genomic_DNA"/>
</dbReference>
<accession>A0A5R9E0F1</accession>
<keyword evidence="3" id="KW-1185">Reference proteome</keyword>
<evidence type="ECO:0000313" key="3">
    <source>
        <dbReference type="Proteomes" id="UP000305921"/>
    </source>
</evidence>
<sequence length="211" mass="23168">MPQPATPDGGDQRSAASILRVCAAAEPGPAGDREYPAEPDRSETIATVDEFLPAELRVPSHDQLEGSMMLPDTDRLLITADCRGSDSYRSRLWKAELAAFVDRHPAHRSKPALLDDESRAEVADSAVRVLRHPEQRREPVRGQVVPPTHRNRQDPVLQRLALWPAPADRVRTLASRQRDQLAELSRARPVNGTAQDGSAVTTPDTSRSSPP</sequence>
<evidence type="ECO:0000313" key="2">
    <source>
        <dbReference type="EMBL" id="TLQ42539.1"/>
    </source>
</evidence>
<reference evidence="2 3" key="1">
    <citation type="submission" date="2019-05" db="EMBL/GenBank/DDBJ databases">
        <title>Streptomyces marianii sp. nov., a novel marine actinomycete from southern coast of India.</title>
        <authorList>
            <person name="Iniyan A.M."/>
            <person name="Wink J."/>
            <person name="Ramprasad E."/>
            <person name="Ramana C.V."/>
            <person name="Bunk B."/>
            <person name="Sproer C."/>
            <person name="Joseph F.-J.R.S."/>
            <person name="Vincent S.G.P."/>
        </authorList>
    </citation>
    <scope>NUCLEOTIDE SEQUENCE [LARGE SCALE GENOMIC DNA]</scope>
    <source>
        <strain evidence="2 3">ICN19</strain>
    </source>
</reference>
<protein>
    <submittedName>
        <fullName evidence="2">Uncharacterized protein</fullName>
    </submittedName>
</protein>
<feature type="compositionally biased region" description="Polar residues" evidence="1">
    <location>
        <begin position="192"/>
        <end position="211"/>
    </location>
</feature>
<feature type="region of interest" description="Disordered" evidence="1">
    <location>
        <begin position="174"/>
        <end position="211"/>
    </location>
</feature>
<evidence type="ECO:0000256" key="1">
    <source>
        <dbReference type="SAM" id="MobiDB-lite"/>
    </source>
</evidence>
<name>A0A5R9E0F1_9ACTN</name>
<organism evidence="2 3">
    <name type="scientific">Streptomyces marianii</name>
    <dbReference type="NCBI Taxonomy" id="1817406"/>
    <lineage>
        <taxon>Bacteria</taxon>
        <taxon>Bacillati</taxon>
        <taxon>Actinomycetota</taxon>
        <taxon>Actinomycetes</taxon>
        <taxon>Kitasatosporales</taxon>
        <taxon>Streptomycetaceae</taxon>
        <taxon>Streptomyces</taxon>
    </lineage>
</organism>
<gene>
    <name evidence="2" type="ORF">FEF34_04410</name>
</gene>
<dbReference type="AlphaFoldDB" id="A0A5R9E0F1"/>